<dbReference type="EMBL" id="QBLH01000339">
    <property type="protein sequence ID" value="TGZ56391.1"/>
    <property type="molecule type" value="Genomic_DNA"/>
</dbReference>
<dbReference type="Proteomes" id="UP000310200">
    <property type="component" value="Unassembled WGS sequence"/>
</dbReference>
<name>A0A4S2L1I6_9HYME</name>
<proteinExistence type="predicted"/>
<evidence type="ECO:0000313" key="2">
    <source>
        <dbReference type="Proteomes" id="UP000310200"/>
    </source>
</evidence>
<feature type="non-terminal residue" evidence="1">
    <location>
        <position position="101"/>
    </location>
</feature>
<evidence type="ECO:0000313" key="1">
    <source>
        <dbReference type="EMBL" id="TGZ56391.1"/>
    </source>
</evidence>
<reference evidence="1 2" key="1">
    <citation type="journal article" date="2019" name="Philos. Trans. R. Soc. Lond., B, Biol. Sci.">
        <title>Ant behaviour and brain gene expression of defending hosts depend on the ecological success of the intruding social parasite.</title>
        <authorList>
            <person name="Kaur R."/>
            <person name="Stoldt M."/>
            <person name="Jongepier E."/>
            <person name="Feldmeyer B."/>
            <person name="Menzel F."/>
            <person name="Bornberg-Bauer E."/>
            <person name="Foitzik S."/>
        </authorList>
    </citation>
    <scope>NUCLEOTIDE SEQUENCE [LARGE SCALE GENOMIC DNA]</scope>
    <source>
        <tissue evidence="1">Whole body</tissue>
    </source>
</reference>
<protein>
    <submittedName>
        <fullName evidence="1">Uncharacterized protein</fullName>
    </submittedName>
</protein>
<keyword evidence="2" id="KW-1185">Reference proteome</keyword>
<comment type="caution">
    <text evidence="1">The sequence shown here is derived from an EMBL/GenBank/DDBJ whole genome shotgun (WGS) entry which is preliminary data.</text>
</comment>
<accession>A0A4S2L1I6</accession>
<gene>
    <name evidence="1" type="ORF">DBV15_09432</name>
</gene>
<organism evidence="1 2">
    <name type="scientific">Temnothorax longispinosus</name>
    <dbReference type="NCBI Taxonomy" id="300112"/>
    <lineage>
        <taxon>Eukaryota</taxon>
        <taxon>Metazoa</taxon>
        <taxon>Ecdysozoa</taxon>
        <taxon>Arthropoda</taxon>
        <taxon>Hexapoda</taxon>
        <taxon>Insecta</taxon>
        <taxon>Pterygota</taxon>
        <taxon>Neoptera</taxon>
        <taxon>Endopterygota</taxon>
        <taxon>Hymenoptera</taxon>
        <taxon>Apocrita</taxon>
        <taxon>Aculeata</taxon>
        <taxon>Formicoidea</taxon>
        <taxon>Formicidae</taxon>
        <taxon>Myrmicinae</taxon>
        <taxon>Temnothorax</taxon>
    </lineage>
</organism>
<dbReference type="AlphaFoldDB" id="A0A4S2L1I6"/>
<sequence>MAGKFDVGRLPKILLQAEYLTSLLDGIFASKPLAEMRVSLQTSWKIRWRTAEMRRPDARYYPYCPSLMRRYDDDDDDDDVDVDGMHTRCIMHDCEWSLESQ</sequence>